<organism evidence="2 3">
    <name type="scientific">Flaviflagellibacter deserti</name>
    <dbReference type="NCBI Taxonomy" id="2267266"/>
    <lineage>
        <taxon>Bacteria</taxon>
        <taxon>Pseudomonadati</taxon>
        <taxon>Pseudomonadota</taxon>
        <taxon>Alphaproteobacteria</taxon>
        <taxon>Hyphomicrobiales</taxon>
        <taxon>Flaviflagellibacter</taxon>
    </lineage>
</organism>
<keyword evidence="1" id="KW-1133">Transmembrane helix</keyword>
<sequence length="104" mass="10847">MGTLGIGLWLAGPIIWATHFIIVYASESVACTRLDADSHSLIAGIATIIALASIAFIAVRSRAGRFRDTAFLRTTALTMNLLAFLAVTWAGIAAVLLPSCTGVG</sequence>
<name>A0ABV9YZX6_9HYPH</name>
<comment type="caution">
    <text evidence="2">The sequence shown here is derived from an EMBL/GenBank/DDBJ whole genome shotgun (WGS) entry which is preliminary data.</text>
</comment>
<keyword evidence="3" id="KW-1185">Reference proteome</keyword>
<feature type="transmembrane region" description="Helical" evidence="1">
    <location>
        <begin position="38"/>
        <end position="59"/>
    </location>
</feature>
<proteinExistence type="predicted"/>
<evidence type="ECO:0000313" key="2">
    <source>
        <dbReference type="EMBL" id="MFC5067732.1"/>
    </source>
</evidence>
<evidence type="ECO:0008006" key="4">
    <source>
        <dbReference type="Google" id="ProtNLM"/>
    </source>
</evidence>
<evidence type="ECO:0000313" key="3">
    <source>
        <dbReference type="Proteomes" id="UP001595796"/>
    </source>
</evidence>
<keyword evidence="1" id="KW-0472">Membrane</keyword>
<keyword evidence="1" id="KW-0812">Transmembrane</keyword>
<evidence type="ECO:0000256" key="1">
    <source>
        <dbReference type="SAM" id="Phobius"/>
    </source>
</evidence>
<accession>A0ABV9YZX6</accession>
<feature type="transmembrane region" description="Helical" evidence="1">
    <location>
        <begin position="7"/>
        <end position="26"/>
    </location>
</feature>
<dbReference type="RefSeq" id="WP_114958183.1">
    <property type="nucleotide sequence ID" value="NZ_JBHSJF010000005.1"/>
</dbReference>
<dbReference type="EMBL" id="JBHSJF010000005">
    <property type="protein sequence ID" value="MFC5067732.1"/>
    <property type="molecule type" value="Genomic_DNA"/>
</dbReference>
<dbReference type="Proteomes" id="UP001595796">
    <property type="component" value="Unassembled WGS sequence"/>
</dbReference>
<reference evidence="3" key="1">
    <citation type="journal article" date="2019" name="Int. J. Syst. Evol. Microbiol.">
        <title>The Global Catalogue of Microorganisms (GCM) 10K type strain sequencing project: providing services to taxonomists for standard genome sequencing and annotation.</title>
        <authorList>
            <consortium name="The Broad Institute Genomics Platform"/>
            <consortium name="The Broad Institute Genome Sequencing Center for Infectious Disease"/>
            <person name="Wu L."/>
            <person name="Ma J."/>
        </authorList>
    </citation>
    <scope>NUCLEOTIDE SEQUENCE [LARGE SCALE GENOMIC DNA]</scope>
    <source>
        <strain evidence="3">CGMCC 1.16444</strain>
    </source>
</reference>
<protein>
    <recommendedName>
        <fullName evidence="4">Transmembrane protein</fullName>
    </recommendedName>
</protein>
<feature type="transmembrane region" description="Helical" evidence="1">
    <location>
        <begin position="71"/>
        <end position="97"/>
    </location>
</feature>
<gene>
    <name evidence="2" type="ORF">ACFPFW_06845</name>
</gene>